<dbReference type="OrthoDB" id="9153118at2"/>
<dbReference type="GO" id="GO:0009295">
    <property type="term" value="C:nucleoid"/>
    <property type="evidence" value="ECO:0007669"/>
    <property type="project" value="InterPro"/>
</dbReference>
<dbReference type="RefSeq" id="WP_146919579.1">
    <property type="nucleotide sequence ID" value="NZ_VORW01000015.1"/>
</dbReference>
<sequence>MIDFTNVYLEKIAIHQVGNRLRGEELGIFSGVRDIDDQETLNFLLKYFLSPFNDNEIYNFTHSSELNLNEVYSFVKRIFANPDTIYDRSVDIAKHLYEVSIHPKVNSGELCICYFKNCSFEGVSTDALGIFKSEVKDVFLKFYSNKNIFSVNHERGIDIKKLDKGCLIFNIEHSNGYKVCIVDSNKSNDTQYWKDNFLNIKAASDNYHFTKDFLSIAKNFVINQLGVELEINKADKIDFLNRSVDYFKRRESFDKNEFEEEVFRDSNVIESFRKFDQIYRQQNEIGFSDKFEISPQAVKKQSRVFKRILRLDKNFDIYIHGNRELIEQGIDENGRKFYKIYYENEF</sequence>
<dbReference type="Proteomes" id="UP000321935">
    <property type="component" value="Unassembled WGS sequence"/>
</dbReference>
<protein>
    <submittedName>
        <fullName evidence="1">Nucleoid-associated protein</fullName>
    </submittedName>
</protein>
<dbReference type="AlphaFoldDB" id="A0A5C7ACT3"/>
<gene>
    <name evidence="1" type="ORF">ESV85_16645</name>
</gene>
<dbReference type="InterPro" id="IPR007358">
    <property type="entry name" value="Nucleoid_associated_NdpA"/>
</dbReference>
<name>A0A5C7ACT3_9BACT</name>
<accession>A0A5C7ACT3</accession>
<evidence type="ECO:0000313" key="2">
    <source>
        <dbReference type="Proteomes" id="UP000321935"/>
    </source>
</evidence>
<dbReference type="Pfam" id="PF04245">
    <property type="entry name" value="NA37"/>
    <property type="match status" value="1"/>
</dbReference>
<reference evidence="1 2" key="1">
    <citation type="submission" date="2019-08" db="EMBL/GenBank/DDBJ databases">
        <title>Genomes sequence of Algoriphagus aquimarinus ACAM450.</title>
        <authorList>
            <person name="Bowman J.P."/>
        </authorList>
    </citation>
    <scope>NUCLEOTIDE SEQUENCE [LARGE SCALE GENOMIC DNA]</scope>
    <source>
        <strain evidence="1 2">ACAM 450</strain>
    </source>
</reference>
<comment type="caution">
    <text evidence="1">The sequence shown here is derived from an EMBL/GenBank/DDBJ whole genome shotgun (WGS) entry which is preliminary data.</text>
</comment>
<evidence type="ECO:0000313" key="1">
    <source>
        <dbReference type="EMBL" id="TXE06408.1"/>
    </source>
</evidence>
<organism evidence="1 2">
    <name type="scientific">Algoriphagus aquimarinus</name>
    <dbReference type="NCBI Taxonomy" id="237018"/>
    <lineage>
        <taxon>Bacteria</taxon>
        <taxon>Pseudomonadati</taxon>
        <taxon>Bacteroidota</taxon>
        <taxon>Cytophagia</taxon>
        <taxon>Cytophagales</taxon>
        <taxon>Cyclobacteriaceae</taxon>
        <taxon>Algoriphagus</taxon>
    </lineage>
</organism>
<dbReference type="EMBL" id="VORW01000015">
    <property type="protein sequence ID" value="TXE06408.1"/>
    <property type="molecule type" value="Genomic_DNA"/>
</dbReference>
<proteinExistence type="predicted"/>